<evidence type="ECO:0000256" key="1">
    <source>
        <dbReference type="SAM" id="SignalP"/>
    </source>
</evidence>
<accession>A0A9X2CC46</accession>
<dbReference type="AlphaFoldDB" id="A0A9X2CC46"/>
<name>A0A9X2CC46_9GAMM</name>
<feature type="chain" id="PRO_5040899285" evidence="1">
    <location>
        <begin position="19"/>
        <end position="126"/>
    </location>
</feature>
<dbReference type="InterPro" id="IPR047773">
    <property type="entry name" value="YHYH_dom_bact"/>
</dbReference>
<dbReference type="EMBL" id="JAKILJ010000065">
    <property type="protein sequence ID" value="MCL1107499.1"/>
    <property type="molecule type" value="Genomic_DNA"/>
</dbReference>
<evidence type="ECO:0000313" key="2">
    <source>
        <dbReference type="EMBL" id="MCL1107499.1"/>
    </source>
</evidence>
<feature type="signal peptide" evidence="1">
    <location>
        <begin position="1"/>
        <end position="18"/>
    </location>
</feature>
<sequence>MKILLTCLLYTVPMTAFAHSGGTDSNGCHAGSEPYHCHNDEKSSAISMGAWDINSGYQYQFDKTSIIPYLGVSLGSSEHDGETSLGANLGVKHQNGFYAGYVSTSKSFRAGSYFVNSRELFRIGMI</sequence>
<protein>
    <submittedName>
        <fullName evidence="2">YHYH domain-containing protein</fullName>
    </submittedName>
</protein>
<keyword evidence="1" id="KW-0732">Signal</keyword>
<keyword evidence="3" id="KW-1185">Reference proteome</keyword>
<reference evidence="2" key="1">
    <citation type="submission" date="2022-01" db="EMBL/GenBank/DDBJ databases">
        <title>Whole genome-based taxonomy of the Shewanellaceae.</title>
        <authorList>
            <person name="Martin-Rodriguez A.J."/>
        </authorList>
    </citation>
    <scope>NUCLEOTIDE SEQUENCE</scope>
    <source>
        <strain evidence="2">DSM 23803</strain>
    </source>
</reference>
<proteinExistence type="predicted"/>
<comment type="caution">
    <text evidence="2">The sequence shown here is derived from an EMBL/GenBank/DDBJ whole genome shotgun (WGS) entry which is preliminary data.</text>
</comment>
<organism evidence="2 3">
    <name type="scientific">Shewanella algicola</name>
    <dbReference type="NCBI Taxonomy" id="640633"/>
    <lineage>
        <taxon>Bacteria</taxon>
        <taxon>Pseudomonadati</taxon>
        <taxon>Pseudomonadota</taxon>
        <taxon>Gammaproteobacteria</taxon>
        <taxon>Alteromonadales</taxon>
        <taxon>Shewanellaceae</taxon>
        <taxon>Shewanella</taxon>
    </lineage>
</organism>
<dbReference type="RefSeq" id="WP_229780195.1">
    <property type="nucleotide sequence ID" value="NZ_BMQI01000065.1"/>
</dbReference>
<dbReference type="Proteomes" id="UP001139408">
    <property type="component" value="Unassembled WGS sequence"/>
</dbReference>
<evidence type="ECO:0000313" key="3">
    <source>
        <dbReference type="Proteomes" id="UP001139408"/>
    </source>
</evidence>
<dbReference type="NCBIfam" id="NF033223">
    <property type="entry name" value="YHYH_alt"/>
    <property type="match status" value="1"/>
</dbReference>
<gene>
    <name evidence="2" type="ORF">L2749_19995</name>
</gene>